<evidence type="ECO:0000313" key="2">
    <source>
        <dbReference type="RefSeq" id="XP_056685426.1"/>
    </source>
</evidence>
<protein>
    <recommendedName>
        <fullName evidence="3">FAR1 domain-containing protein</fullName>
    </recommendedName>
</protein>
<evidence type="ECO:0008006" key="3">
    <source>
        <dbReference type="Google" id="ProtNLM"/>
    </source>
</evidence>
<sequence>MRKATVEAAVVCTTVVCAALAMLDVYVHLNSSQLKDFGCLFETNVTFKSRIEVINFARDIGKMHKIGVAIITSRGGAGNGSREAYVWFGCERSLPYRRNIYSVQVNTKRNTGSERCECPFRLNGKEMVGGTWRLFVADGNHNHDFPAYNVGRSIMSRLTKDEENKTREMT</sequence>
<evidence type="ECO:0000313" key="1">
    <source>
        <dbReference type="Proteomes" id="UP000813463"/>
    </source>
</evidence>
<keyword evidence="1" id="KW-1185">Reference proteome</keyword>
<name>A0ABM3QPY5_SPIOL</name>
<gene>
    <name evidence="2" type="primary">LOC130461368</name>
</gene>
<reference evidence="2" key="2">
    <citation type="submission" date="2025-08" db="UniProtKB">
        <authorList>
            <consortium name="RefSeq"/>
        </authorList>
    </citation>
    <scope>IDENTIFICATION</scope>
    <source>
        <tissue evidence="2">Leaf</tissue>
    </source>
</reference>
<dbReference type="GeneID" id="130461368"/>
<accession>A0ABM3QPY5</accession>
<reference evidence="1" key="1">
    <citation type="journal article" date="2021" name="Nat. Commun.">
        <title>Genomic analyses provide insights into spinach domestication and the genetic basis of agronomic traits.</title>
        <authorList>
            <person name="Cai X."/>
            <person name="Sun X."/>
            <person name="Xu C."/>
            <person name="Sun H."/>
            <person name="Wang X."/>
            <person name="Ge C."/>
            <person name="Zhang Z."/>
            <person name="Wang Q."/>
            <person name="Fei Z."/>
            <person name="Jiao C."/>
            <person name="Wang Q."/>
        </authorList>
    </citation>
    <scope>NUCLEOTIDE SEQUENCE [LARGE SCALE GENOMIC DNA]</scope>
    <source>
        <strain evidence="1">cv. Varoflay</strain>
    </source>
</reference>
<dbReference type="RefSeq" id="XP_056685426.1">
    <property type="nucleotide sequence ID" value="XM_056829448.1"/>
</dbReference>
<dbReference type="Proteomes" id="UP000813463">
    <property type="component" value="Chromosome 5"/>
</dbReference>
<proteinExistence type="predicted"/>
<organism evidence="1 2">
    <name type="scientific">Spinacia oleracea</name>
    <name type="common">Spinach</name>
    <dbReference type="NCBI Taxonomy" id="3562"/>
    <lineage>
        <taxon>Eukaryota</taxon>
        <taxon>Viridiplantae</taxon>
        <taxon>Streptophyta</taxon>
        <taxon>Embryophyta</taxon>
        <taxon>Tracheophyta</taxon>
        <taxon>Spermatophyta</taxon>
        <taxon>Magnoliopsida</taxon>
        <taxon>eudicotyledons</taxon>
        <taxon>Gunneridae</taxon>
        <taxon>Pentapetalae</taxon>
        <taxon>Caryophyllales</taxon>
        <taxon>Chenopodiaceae</taxon>
        <taxon>Chenopodioideae</taxon>
        <taxon>Anserineae</taxon>
        <taxon>Spinacia</taxon>
    </lineage>
</organism>